<evidence type="ECO:0000256" key="8">
    <source>
        <dbReference type="ARBA" id="ARBA00023136"/>
    </source>
</evidence>
<dbReference type="GO" id="GO:1902600">
    <property type="term" value="P:proton transmembrane transport"/>
    <property type="evidence" value="ECO:0007669"/>
    <property type="project" value="InterPro"/>
</dbReference>
<dbReference type="PANTHER" id="PTHR32468:SF35">
    <property type="entry name" value="CATION_H+ EXCHANGER DOMAIN-CONTAINING PROTEIN"/>
    <property type="match status" value="1"/>
</dbReference>
<dbReference type="GO" id="GO:0006813">
    <property type="term" value="P:potassium ion transport"/>
    <property type="evidence" value="ECO:0007669"/>
    <property type="project" value="UniProtKB-KW"/>
</dbReference>
<accession>A0AAV1CA49</accession>
<proteinExistence type="inferred from homology"/>
<evidence type="ECO:0000256" key="1">
    <source>
        <dbReference type="ARBA" id="ARBA00004141"/>
    </source>
</evidence>
<evidence type="ECO:0000256" key="9">
    <source>
        <dbReference type="ARBA" id="ARBA00038341"/>
    </source>
</evidence>
<dbReference type="GO" id="GO:0016020">
    <property type="term" value="C:membrane"/>
    <property type="evidence" value="ECO:0007669"/>
    <property type="project" value="UniProtKB-SubCell"/>
</dbReference>
<dbReference type="Gene3D" id="1.20.1530.20">
    <property type="match status" value="1"/>
</dbReference>
<dbReference type="GO" id="GO:0015297">
    <property type="term" value="F:antiporter activity"/>
    <property type="evidence" value="ECO:0007669"/>
    <property type="project" value="InterPro"/>
</dbReference>
<evidence type="ECO:0000256" key="6">
    <source>
        <dbReference type="ARBA" id="ARBA00022989"/>
    </source>
</evidence>
<reference evidence="14" key="1">
    <citation type="submission" date="2023-03" db="EMBL/GenBank/DDBJ databases">
        <authorList>
            <person name="Julca I."/>
        </authorList>
    </citation>
    <scope>NUCLEOTIDE SEQUENCE</scope>
</reference>
<keyword evidence="8 10" id="KW-0472">Membrane</keyword>
<feature type="transmembrane region" description="Helical" evidence="10">
    <location>
        <begin position="195"/>
        <end position="220"/>
    </location>
</feature>
<dbReference type="InterPro" id="IPR006153">
    <property type="entry name" value="Cation/H_exchanger_TM"/>
</dbReference>
<evidence type="ECO:0000313" key="15">
    <source>
        <dbReference type="Proteomes" id="UP001161247"/>
    </source>
</evidence>
<dbReference type="InterPro" id="IPR050794">
    <property type="entry name" value="CPA2_transporter"/>
</dbReference>
<keyword evidence="6 10" id="KW-1133">Transmembrane helix</keyword>
<evidence type="ECO:0000313" key="14">
    <source>
        <dbReference type="EMBL" id="CAI9091800.1"/>
    </source>
</evidence>
<protein>
    <submittedName>
        <fullName evidence="14">OLC1v1026915C1</fullName>
    </submittedName>
</protein>
<dbReference type="InterPro" id="IPR038770">
    <property type="entry name" value="Na+/solute_symporter_sf"/>
</dbReference>
<gene>
    <name evidence="14" type="ORF">OLC1_LOCUS3630</name>
</gene>
<dbReference type="PANTHER" id="PTHR32468">
    <property type="entry name" value="CATION/H + ANTIPORTER"/>
    <property type="match status" value="1"/>
</dbReference>
<keyword evidence="5" id="KW-0630">Potassium</keyword>
<keyword evidence="7" id="KW-0406">Ion transport</keyword>
<feature type="domain" description="Cation/H(+) antiporter central" evidence="12">
    <location>
        <begin position="485"/>
        <end position="609"/>
    </location>
</feature>
<keyword evidence="3" id="KW-0633">Potassium transport</keyword>
<feature type="transmembrane region" description="Helical" evidence="10">
    <location>
        <begin position="94"/>
        <end position="115"/>
    </location>
</feature>
<name>A0AAV1CA49_OLDCO</name>
<evidence type="ECO:0000256" key="5">
    <source>
        <dbReference type="ARBA" id="ARBA00022958"/>
    </source>
</evidence>
<feature type="transmembrane region" description="Helical" evidence="10">
    <location>
        <begin position="344"/>
        <end position="369"/>
    </location>
</feature>
<keyword evidence="4 10" id="KW-0812">Transmembrane</keyword>
<evidence type="ECO:0000259" key="12">
    <source>
        <dbReference type="Pfam" id="PF23256"/>
    </source>
</evidence>
<feature type="transmembrane region" description="Helical" evidence="10">
    <location>
        <begin position="226"/>
        <end position="246"/>
    </location>
</feature>
<feature type="domain" description="Cation/H+ exchanger transmembrane" evidence="11">
    <location>
        <begin position="89"/>
        <end position="420"/>
    </location>
</feature>
<feature type="transmembrane region" description="Helical" evidence="10">
    <location>
        <begin position="267"/>
        <end position="291"/>
    </location>
</feature>
<dbReference type="InterPro" id="IPR057291">
    <property type="entry name" value="CHX17_2nd"/>
</dbReference>
<sequence>MDFLYTDGVALKTPNLFPETVILVGNKTLVCHDPHKISSNGFWAKQNPLHYCSPLLLIQLSLVSLTSMLIDFLIRPLGHEAVVGAALFPPRGRIIFETFATFGIMFFLFTIGVRMDIKMMIRPGWKPVTLGASCVLCTLGFALLISYLLSQVVTLDPDVASSLPIIAASQSVLSFQNVSSVLSELKLLQSDLGRLAISSAMFADLISMCVMASLCAIMQTDIKNPVISLAQLFVFVTFVLVALYVVRPIIARSVKRLPEGKPVPESHVMAVFIIVLLAGLVSESIGQHFVFGPLVMGLVMPEGPPLGSAMTAKLDIPIGKILYPSFLTASGLKLNVFSIHFNSLWVVGVIVFVSCSVKLLSVMLLAFYMEMSIRESFVLGLMMNCKGISELVLFNLLLDVKAMKVEAFALSMVSVLVVTATVSSLIKLLYDPSKRNIPVRRRTIQHSKRDAELRVLVCVHNQEDVPEMLNLLEASNATEESHIAVIAVLLVELVGRANPMLIAHQSHRMLQPSSSRSGRIINALRQYELCNETCVNIHSFSSISHFDTMHEDICRVALDQNTTIIILPFHKRWEIDGSVGDVNRGIQSMNSKVADNAPCSVAILVDRGILRGTTSFLNNQSGYHVGVIFIGGVDDTEALAYASRMGRHPFVCLTIFRFLLFGSDNTRERKMDNNLMDDIRQANIGNELFVYQEEIVKDGVGLAASIKGLGSKFDLILVGRNHQDSPLLVGLGAWIECPELGVIGDMLAESDPERTSSILVVQQQRLKGKFMNRITKPVVLDHQDTFSPS</sequence>
<comment type="subcellular location">
    <subcellularLocation>
        <location evidence="1">Membrane</location>
        <topology evidence="1">Multi-pass membrane protein</topology>
    </subcellularLocation>
</comment>
<dbReference type="Pfam" id="PF00999">
    <property type="entry name" value="Na_H_Exchanger"/>
    <property type="match status" value="1"/>
</dbReference>
<feature type="transmembrane region" description="Helical" evidence="10">
    <location>
        <begin position="376"/>
        <end position="396"/>
    </location>
</feature>
<dbReference type="GO" id="GO:0012505">
    <property type="term" value="C:endomembrane system"/>
    <property type="evidence" value="ECO:0007669"/>
    <property type="project" value="TreeGrafter"/>
</dbReference>
<dbReference type="Pfam" id="PF23259">
    <property type="entry name" value="CHX17_C"/>
    <property type="match status" value="1"/>
</dbReference>
<feature type="transmembrane region" description="Helical" evidence="10">
    <location>
        <begin position="408"/>
        <end position="430"/>
    </location>
</feature>
<organism evidence="14 15">
    <name type="scientific">Oldenlandia corymbosa var. corymbosa</name>
    <dbReference type="NCBI Taxonomy" id="529605"/>
    <lineage>
        <taxon>Eukaryota</taxon>
        <taxon>Viridiplantae</taxon>
        <taxon>Streptophyta</taxon>
        <taxon>Embryophyta</taxon>
        <taxon>Tracheophyta</taxon>
        <taxon>Spermatophyta</taxon>
        <taxon>Magnoliopsida</taxon>
        <taxon>eudicotyledons</taxon>
        <taxon>Gunneridae</taxon>
        <taxon>Pentapetalae</taxon>
        <taxon>asterids</taxon>
        <taxon>lamiids</taxon>
        <taxon>Gentianales</taxon>
        <taxon>Rubiaceae</taxon>
        <taxon>Rubioideae</taxon>
        <taxon>Spermacoceae</taxon>
        <taxon>Hedyotis-Oldenlandia complex</taxon>
        <taxon>Oldenlandia</taxon>
    </lineage>
</organism>
<feature type="domain" description="Cation/H(+) antiporter C-terminal" evidence="13">
    <location>
        <begin position="624"/>
        <end position="764"/>
    </location>
</feature>
<comment type="similarity">
    <text evidence="9">Belongs to the monovalent cation:proton antiporter 2 (CPA2) transporter (TC 2.A.37) family. CHX (TC 2.A.37.4) subfamily.</text>
</comment>
<feature type="transmembrane region" description="Helical" evidence="10">
    <location>
        <begin position="55"/>
        <end position="74"/>
    </location>
</feature>
<dbReference type="Pfam" id="PF23256">
    <property type="entry name" value="CHX17_2nd"/>
    <property type="match status" value="1"/>
</dbReference>
<keyword evidence="15" id="KW-1185">Reference proteome</keyword>
<evidence type="ECO:0000256" key="3">
    <source>
        <dbReference type="ARBA" id="ARBA00022538"/>
    </source>
</evidence>
<dbReference type="AlphaFoldDB" id="A0AAV1CA49"/>
<dbReference type="Proteomes" id="UP001161247">
    <property type="component" value="Chromosome 1"/>
</dbReference>
<evidence type="ECO:0000259" key="13">
    <source>
        <dbReference type="Pfam" id="PF23259"/>
    </source>
</evidence>
<dbReference type="GO" id="GO:0006885">
    <property type="term" value="P:regulation of pH"/>
    <property type="evidence" value="ECO:0007669"/>
    <property type="project" value="TreeGrafter"/>
</dbReference>
<evidence type="ECO:0000256" key="4">
    <source>
        <dbReference type="ARBA" id="ARBA00022692"/>
    </source>
</evidence>
<dbReference type="InterPro" id="IPR057290">
    <property type="entry name" value="CHX17_C"/>
</dbReference>
<evidence type="ECO:0000256" key="2">
    <source>
        <dbReference type="ARBA" id="ARBA00022448"/>
    </source>
</evidence>
<feature type="transmembrane region" description="Helical" evidence="10">
    <location>
        <begin position="127"/>
        <end position="149"/>
    </location>
</feature>
<evidence type="ECO:0000256" key="10">
    <source>
        <dbReference type="SAM" id="Phobius"/>
    </source>
</evidence>
<evidence type="ECO:0000256" key="7">
    <source>
        <dbReference type="ARBA" id="ARBA00023065"/>
    </source>
</evidence>
<dbReference type="EMBL" id="OX459118">
    <property type="protein sequence ID" value="CAI9091800.1"/>
    <property type="molecule type" value="Genomic_DNA"/>
</dbReference>
<keyword evidence="2" id="KW-0813">Transport</keyword>
<evidence type="ECO:0000259" key="11">
    <source>
        <dbReference type="Pfam" id="PF00999"/>
    </source>
</evidence>